<evidence type="ECO:0000313" key="3">
    <source>
        <dbReference type="EMBL" id="CAA9251731.1"/>
    </source>
</evidence>
<dbReference type="EMBL" id="CADCTK010000441">
    <property type="protein sequence ID" value="CAA9251731.1"/>
    <property type="molecule type" value="Genomic_DNA"/>
</dbReference>
<dbReference type="PROSITE" id="PS50935">
    <property type="entry name" value="SSB"/>
    <property type="match status" value="1"/>
</dbReference>
<proteinExistence type="predicted"/>
<dbReference type="CDD" id="cd04496">
    <property type="entry name" value="SSB_OBF"/>
    <property type="match status" value="1"/>
</dbReference>
<dbReference type="Gene3D" id="2.40.50.140">
    <property type="entry name" value="Nucleic acid-binding proteins"/>
    <property type="match status" value="1"/>
</dbReference>
<evidence type="ECO:0000256" key="2">
    <source>
        <dbReference type="PROSITE-ProRule" id="PRU00252"/>
    </source>
</evidence>
<dbReference type="InterPro" id="IPR000424">
    <property type="entry name" value="Primosome_PriB/ssb"/>
</dbReference>
<keyword evidence="1 2" id="KW-0238">DNA-binding</keyword>
<evidence type="ECO:0008006" key="4">
    <source>
        <dbReference type="Google" id="ProtNLM"/>
    </source>
</evidence>
<protein>
    <recommendedName>
        <fullName evidence="4">Single-stranded DNA-binding protein</fullName>
    </recommendedName>
</protein>
<gene>
    <name evidence="3" type="ORF">AVDCRST_MAG26-1923</name>
</gene>
<dbReference type="AlphaFoldDB" id="A0A6J4IIN6"/>
<dbReference type="SUPFAM" id="SSF50249">
    <property type="entry name" value="Nucleic acid-binding proteins"/>
    <property type="match status" value="1"/>
</dbReference>
<reference evidence="3" key="1">
    <citation type="submission" date="2020-02" db="EMBL/GenBank/DDBJ databases">
        <authorList>
            <person name="Meier V. D."/>
        </authorList>
    </citation>
    <scope>NUCLEOTIDE SEQUENCE</scope>
    <source>
        <strain evidence="3">AVDCRST_MAG26</strain>
    </source>
</reference>
<organism evidence="3">
    <name type="scientific">uncultured Chloroflexia bacterium</name>
    <dbReference type="NCBI Taxonomy" id="1672391"/>
    <lineage>
        <taxon>Bacteria</taxon>
        <taxon>Bacillati</taxon>
        <taxon>Chloroflexota</taxon>
        <taxon>Chloroflexia</taxon>
        <taxon>environmental samples</taxon>
    </lineage>
</organism>
<name>A0A6J4IIN6_9CHLR</name>
<accession>A0A6J4IIN6</accession>
<evidence type="ECO:0000256" key="1">
    <source>
        <dbReference type="ARBA" id="ARBA00023125"/>
    </source>
</evidence>
<dbReference type="InterPro" id="IPR012340">
    <property type="entry name" value="NA-bd_OB-fold"/>
</dbReference>
<dbReference type="GO" id="GO:0003697">
    <property type="term" value="F:single-stranded DNA binding"/>
    <property type="evidence" value="ECO:0007669"/>
    <property type="project" value="InterPro"/>
</dbReference>
<dbReference type="Pfam" id="PF00436">
    <property type="entry name" value="SSB"/>
    <property type="match status" value="1"/>
</dbReference>
<sequence length="113" mass="12575">MVGIRPRRTLHTLGHSIANLSLQTKRYGARQEDGSWLYETDGIDVEAIDKLAETVTANLQRGSRVRVIGSLRADAWQDREGNPRKRLFVRADDVLFLDALASLDDAVVAEASQ</sequence>